<dbReference type="KEGG" id="apuu:APUU_41242A"/>
<dbReference type="RefSeq" id="XP_041556992.1">
    <property type="nucleotide sequence ID" value="XM_041704403.1"/>
</dbReference>
<accession>A0A7R7XPX6</accession>
<protein>
    <recommendedName>
        <fullName evidence="3">YAG7-like dimerisation domain-containing protein</fullName>
    </recommendedName>
</protein>
<feature type="region of interest" description="Disordered" evidence="2">
    <location>
        <begin position="232"/>
        <end position="418"/>
    </location>
</feature>
<reference evidence="4" key="2">
    <citation type="submission" date="2021-02" db="EMBL/GenBank/DDBJ databases">
        <title>Aspergillus puulaauensis MK2 genome sequence.</title>
        <authorList>
            <person name="Futagami T."/>
            <person name="Mori K."/>
            <person name="Kadooka C."/>
            <person name="Tanaka T."/>
        </authorList>
    </citation>
    <scope>NUCLEOTIDE SEQUENCE</scope>
    <source>
        <strain evidence="4">MK2</strain>
    </source>
</reference>
<dbReference type="GeneID" id="64974803"/>
<dbReference type="OrthoDB" id="5399559at2759"/>
<dbReference type="InterPro" id="IPR058602">
    <property type="entry name" value="YAG7_dimerisation_dom"/>
</dbReference>
<organism evidence="4 5">
    <name type="scientific">Aspergillus puulaauensis</name>
    <dbReference type="NCBI Taxonomy" id="1220207"/>
    <lineage>
        <taxon>Eukaryota</taxon>
        <taxon>Fungi</taxon>
        <taxon>Dikarya</taxon>
        <taxon>Ascomycota</taxon>
        <taxon>Pezizomycotina</taxon>
        <taxon>Eurotiomycetes</taxon>
        <taxon>Eurotiomycetidae</taxon>
        <taxon>Eurotiales</taxon>
        <taxon>Aspergillaceae</taxon>
        <taxon>Aspergillus</taxon>
    </lineage>
</organism>
<sequence length="418" mass="44038">MAAAQSPALSEAKPTSVSNSAAGTASELSGFPHYKELHKNLRNNVKKLNATAKVDAIIAENPKKTLDELVAEKKINNDQKAQALKKPALQVAVSQLEEQIAHYKEFATFYEQRLASQKAELEKAHKELEALREEAANAPAAQAAPEVKKEDFSEQLLRVAKFLSAAAVRRHRGLGSEVDTPAFEGVLAQVYSGDLNAVASMQKLIDGTDEKVSSVEGNILDITYSQVIQLSEETKDPEAAPASDPTAANAASTELQDPTYTTEAASNEATGSAPEAENVAPPPQTLVSDGANAVAEAAWEPHNDPLASSTNTEGFVEIPRNPAETETGLQATPANINADVAPQESAAPFKPGENGLESAGDRHQRQPSFRGRGRGRGRGGDGFRGRGRGDFRGRGRGGRGGRGRGGPNGAPAATPASQ</sequence>
<evidence type="ECO:0000259" key="3">
    <source>
        <dbReference type="Pfam" id="PF26434"/>
    </source>
</evidence>
<feature type="compositionally biased region" description="Polar residues" evidence="2">
    <location>
        <begin position="254"/>
        <end position="270"/>
    </location>
</feature>
<evidence type="ECO:0000256" key="2">
    <source>
        <dbReference type="SAM" id="MobiDB-lite"/>
    </source>
</evidence>
<feature type="compositionally biased region" description="Basic and acidic residues" evidence="2">
    <location>
        <begin position="378"/>
        <end position="393"/>
    </location>
</feature>
<evidence type="ECO:0000256" key="1">
    <source>
        <dbReference type="SAM" id="Coils"/>
    </source>
</evidence>
<feature type="coiled-coil region" evidence="1">
    <location>
        <begin position="107"/>
        <end position="141"/>
    </location>
</feature>
<keyword evidence="5" id="KW-1185">Reference proteome</keyword>
<evidence type="ECO:0000313" key="4">
    <source>
        <dbReference type="EMBL" id="BCS24798.1"/>
    </source>
</evidence>
<feature type="region of interest" description="Disordered" evidence="2">
    <location>
        <begin position="1"/>
        <end position="29"/>
    </location>
</feature>
<evidence type="ECO:0000313" key="5">
    <source>
        <dbReference type="Proteomes" id="UP000654913"/>
    </source>
</evidence>
<dbReference type="EMBL" id="AP024446">
    <property type="protein sequence ID" value="BCS24798.1"/>
    <property type="molecule type" value="Genomic_DNA"/>
</dbReference>
<gene>
    <name evidence="4" type="ORF">APUU_41242A</name>
</gene>
<feature type="compositionally biased region" description="Polar residues" evidence="2">
    <location>
        <begin position="13"/>
        <end position="27"/>
    </location>
</feature>
<reference evidence="4" key="1">
    <citation type="submission" date="2021-01" db="EMBL/GenBank/DDBJ databases">
        <authorList>
            <consortium name="Aspergillus puulaauensis MK2 genome sequencing consortium"/>
            <person name="Kazuki M."/>
            <person name="Futagami T."/>
        </authorList>
    </citation>
    <scope>NUCLEOTIDE SEQUENCE</scope>
    <source>
        <strain evidence="4">MK2</strain>
    </source>
</reference>
<dbReference type="Proteomes" id="UP000654913">
    <property type="component" value="Chromosome 4"/>
</dbReference>
<keyword evidence="1" id="KW-0175">Coiled coil</keyword>
<proteinExistence type="predicted"/>
<name>A0A7R7XPX6_9EURO</name>
<dbReference type="Pfam" id="PF26434">
    <property type="entry name" value="YAG7_C"/>
    <property type="match status" value="1"/>
</dbReference>
<dbReference type="AlphaFoldDB" id="A0A7R7XPX6"/>
<feature type="compositionally biased region" description="Low complexity" evidence="2">
    <location>
        <begin position="239"/>
        <end position="253"/>
    </location>
</feature>
<feature type="domain" description="YAG7-like dimerisation" evidence="3">
    <location>
        <begin position="150"/>
        <end position="233"/>
    </location>
</feature>